<feature type="compositionally biased region" description="Polar residues" evidence="1">
    <location>
        <begin position="49"/>
        <end position="58"/>
    </location>
</feature>
<dbReference type="PANTHER" id="PTHR14625">
    <property type="entry name" value="MICROCEPHALIN"/>
    <property type="match status" value="1"/>
</dbReference>
<dbReference type="Gene3D" id="3.40.50.10190">
    <property type="entry name" value="BRCT domain"/>
    <property type="match status" value="1"/>
</dbReference>
<feature type="compositionally biased region" description="Basic residues" evidence="1">
    <location>
        <begin position="1694"/>
        <end position="1707"/>
    </location>
</feature>
<feature type="region of interest" description="Disordered" evidence="1">
    <location>
        <begin position="1139"/>
        <end position="1158"/>
    </location>
</feature>
<dbReference type="RefSeq" id="XP_007736033.1">
    <property type="nucleotide sequence ID" value="XM_007737843.1"/>
</dbReference>
<feature type="region of interest" description="Disordered" evidence="1">
    <location>
        <begin position="1278"/>
        <end position="1365"/>
    </location>
</feature>
<feature type="region of interest" description="Disordered" evidence="1">
    <location>
        <begin position="933"/>
        <end position="965"/>
    </location>
</feature>
<comment type="caution">
    <text evidence="3">The sequence shown here is derived from an EMBL/GenBank/DDBJ whole genome shotgun (WGS) entry which is preliminary data.</text>
</comment>
<feature type="compositionally biased region" description="Basic and acidic residues" evidence="1">
    <location>
        <begin position="238"/>
        <end position="247"/>
    </location>
</feature>
<evidence type="ECO:0000313" key="4">
    <source>
        <dbReference type="Proteomes" id="UP000019478"/>
    </source>
</evidence>
<evidence type="ECO:0000259" key="2">
    <source>
        <dbReference type="PROSITE" id="PS50172"/>
    </source>
</evidence>
<feature type="region of interest" description="Disordered" evidence="1">
    <location>
        <begin position="1163"/>
        <end position="1244"/>
    </location>
</feature>
<reference evidence="3 4" key="1">
    <citation type="submission" date="2013-03" db="EMBL/GenBank/DDBJ databases">
        <title>The Genome Sequence of Capronia epimyces CBS 606.96.</title>
        <authorList>
            <consortium name="The Broad Institute Genomics Platform"/>
            <person name="Cuomo C."/>
            <person name="de Hoog S."/>
            <person name="Gorbushina A."/>
            <person name="Walker B."/>
            <person name="Young S.K."/>
            <person name="Zeng Q."/>
            <person name="Gargeya S."/>
            <person name="Fitzgerald M."/>
            <person name="Haas B."/>
            <person name="Abouelleil A."/>
            <person name="Allen A.W."/>
            <person name="Alvarado L."/>
            <person name="Arachchi H.M."/>
            <person name="Berlin A.M."/>
            <person name="Chapman S.B."/>
            <person name="Gainer-Dewar J."/>
            <person name="Goldberg J."/>
            <person name="Griggs A."/>
            <person name="Gujja S."/>
            <person name="Hansen M."/>
            <person name="Howarth C."/>
            <person name="Imamovic A."/>
            <person name="Ireland A."/>
            <person name="Larimer J."/>
            <person name="McCowan C."/>
            <person name="Murphy C."/>
            <person name="Pearson M."/>
            <person name="Poon T.W."/>
            <person name="Priest M."/>
            <person name="Roberts A."/>
            <person name="Saif S."/>
            <person name="Shea T."/>
            <person name="Sisk P."/>
            <person name="Sykes S."/>
            <person name="Wortman J."/>
            <person name="Nusbaum C."/>
            <person name="Birren B."/>
        </authorList>
    </citation>
    <scope>NUCLEOTIDE SEQUENCE [LARGE SCALE GENOMIC DNA]</scope>
    <source>
        <strain evidence="3 4">CBS 606.96</strain>
    </source>
</reference>
<feature type="region of interest" description="Disordered" evidence="1">
    <location>
        <begin position="129"/>
        <end position="606"/>
    </location>
</feature>
<dbReference type="Proteomes" id="UP000019478">
    <property type="component" value="Unassembled WGS sequence"/>
</dbReference>
<evidence type="ECO:0000256" key="1">
    <source>
        <dbReference type="SAM" id="MobiDB-lite"/>
    </source>
</evidence>
<organism evidence="3 4">
    <name type="scientific">Capronia epimyces CBS 606.96</name>
    <dbReference type="NCBI Taxonomy" id="1182542"/>
    <lineage>
        <taxon>Eukaryota</taxon>
        <taxon>Fungi</taxon>
        <taxon>Dikarya</taxon>
        <taxon>Ascomycota</taxon>
        <taxon>Pezizomycotina</taxon>
        <taxon>Eurotiomycetes</taxon>
        <taxon>Chaetothyriomycetidae</taxon>
        <taxon>Chaetothyriales</taxon>
        <taxon>Herpotrichiellaceae</taxon>
        <taxon>Capronia</taxon>
    </lineage>
</organism>
<dbReference type="GO" id="GO:0000278">
    <property type="term" value="P:mitotic cell cycle"/>
    <property type="evidence" value="ECO:0007669"/>
    <property type="project" value="TreeGrafter"/>
</dbReference>
<feature type="compositionally biased region" description="Polar residues" evidence="1">
    <location>
        <begin position="465"/>
        <end position="478"/>
    </location>
</feature>
<feature type="compositionally biased region" description="Polar residues" evidence="1">
    <location>
        <begin position="1625"/>
        <end position="1636"/>
    </location>
</feature>
<feature type="region of interest" description="Disordered" evidence="1">
    <location>
        <begin position="1"/>
        <end position="99"/>
    </location>
</feature>
<proteinExistence type="predicted"/>
<dbReference type="PANTHER" id="PTHR14625:SF3">
    <property type="entry name" value="MICROCEPHALIN"/>
    <property type="match status" value="1"/>
</dbReference>
<dbReference type="InterPro" id="IPR001357">
    <property type="entry name" value="BRCT_dom"/>
</dbReference>
<keyword evidence="4" id="KW-1185">Reference proteome</keyword>
<feature type="region of interest" description="Disordered" evidence="1">
    <location>
        <begin position="1659"/>
        <end position="1743"/>
    </location>
</feature>
<feature type="compositionally biased region" description="Polar residues" evidence="1">
    <location>
        <begin position="371"/>
        <end position="386"/>
    </location>
</feature>
<feature type="compositionally biased region" description="Low complexity" evidence="1">
    <location>
        <begin position="341"/>
        <end position="357"/>
    </location>
</feature>
<dbReference type="eggNOG" id="ENOG502S1CP">
    <property type="taxonomic scope" value="Eukaryota"/>
</dbReference>
<feature type="compositionally biased region" description="Polar residues" evidence="1">
    <location>
        <begin position="1278"/>
        <end position="1322"/>
    </location>
</feature>
<feature type="compositionally biased region" description="Acidic residues" evidence="1">
    <location>
        <begin position="1680"/>
        <end position="1689"/>
    </location>
</feature>
<name>W9XVS8_9EURO</name>
<feature type="region of interest" description="Disordered" evidence="1">
    <location>
        <begin position="731"/>
        <end position="793"/>
    </location>
</feature>
<dbReference type="InterPro" id="IPR022047">
    <property type="entry name" value="Microcephalin-like"/>
</dbReference>
<dbReference type="PROSITE" id="PS50172">
    <property type="entry name" value="BRCT"/>
    <property type="match status" value="1"/>
</dbReference>
<feature type="domain" description="BRCT" evidence="2">
    <location>
        <begin position="1429"/>
        <end position="1476"/>
    </location>
</feature>
<feature type="compositionally biased region" description="Low complexity" evidence="1">
    <location>
        <begin position="1202"/>
        <end position="1216"/>
    </location>
</feature>
<dbReference type="SUPFAM" id="SSF52113">
    <property type="entry name" value="BRCT domain"/>
    <property type="match status" value="1"/>
</dbReference>
<dbReference type="HOGENOM" id="CLU_234405_0_0_1"/>
<feature type="region of interest" description="Disordered" evidence="1">
    <location>
        <begin position="826"/>
        <end position="846"/>
    </location>
</feature>
<dbReference type="STRING" id="1182542.W9XVS8"/>
<feature type="compositionally biased region" description="Basic and acidic residues" evidence="1">
    <location>
        <begin position="72"/>
        <end position="87"/>
    </location>
</feature>
<feature type="compositionally biased region" description="Acidic residues" evidence="1">
    <location>
        <begin position="951"/>
        <end position="963"/>
    </location>
</feature>
<feature type="compositionally biased region" description="Basic and acidic residues" evidence="1">
    <location>
        <begin position="203"/>
        <end position="221"/>
    </location>
</feature>
<dbReference type="CDD" id="cd17716">
    <property type="entry name" value="BRCT_microcephalin_rpt1"/>
    <property type="match status" value="1"/>
</dbReference>
<evidence type="ECO:0000313" key="3">
    <source>
        <dbReference type="EMBL" id="EXJ81445.1"/>
    </source>
</evidence>
<feature type="compositionally biased region" description="Polar residues" evidence="1">
    <location>
        <begin position="1336"/>
        <end position="1357"/>
    </location>
</feature>
<protein>
    <recommendedName>
        <fullName evidence="2">BRCT domain-containing protein</fullName>
    </recommendedName>
</protein>
<sequence>MAPRKAASPAKPAKPRRVTRARAADPETPAAVEEPPRRKASAAGGRQVTARTKANQLTGKAASAVPATTRTKAIEAKSRVTKTESKPTRTTRAARSTPQVTNVTAALESLVGENGDDDDIAVAVAKPATKVSRTTRTTSSAPVKGATSTLAAAPRRRIRVTPLVEVNTESAAPTEPVFKPEKKPSTRAKREKTATSKSTATRSKRDAAAAELEDKAEERAAMKTTEPAPKQLGRGRGRKETAVKEDEAAVATSTVGAKTRGRPRKETSSANPPPETKPAVPSARQTRTRAGSANSSVAAEPTVHLVVPARKKVTFQDLPSDEDEKENNHPTQLSKSRTVRKAAPAGAAKKSATAGKGMRAKPIRNPAVTKSAKTTRGASSKPSLRSISEAEPEEPDKVLPRILTPKKITQVAKALPVDSEDDEEDELAGAKTPVHNLSLSPKRGIIPSMPHSNSPVKKLDFGTVLNATSPEKSNTSQAAGILSPPRRMPTSPTKDSLKESPRRAPEGITIFRTQTQPTNSSGSVASLPSNHQALLHQSPKRGLSDKLIFPPSAVKSQNSPLKTALLSSPARRLFSPSKQTSPKKKSPMKDMTLGSDGQSKSPGDVDLVMSSHFRSSVSPQRLARVYRLSDDELSQERAGDVDFDQSVLNVRSPLKADMIAKHLPIVHGHDEETHDQEQEEDSFAHTYETPVADDLGHGIEVGLDDDETMIDPTLSEESDSEQDTMAALQGVPSPAVAPNSGEEVEVSNIDRAERPRLSNTLFTRIRDSGNESEDELAADQTPDNKLLRPSFRPSLTGANIRSRLSAGIVPSSATRNLGFTPLTAQMRGWQAGSPPNRTASEDSKPTSQALFSPLARMHVEGSVEVVRHATPVRHGQKRKSLASRLSFVPSVIGSPVGPEFFAESMEAKDFENQVPSDDVVGEHDADLHELFQQDHSAPPTSPHAEDHEVDRSEEEQEPVEQEPGELTTDLINFTNASDTAMVDFKALAVEAELAAHGEANEQPRQNGIVNGEAESVPVLETVDEEQSMLSTSSECYGDENMTPIEGAAGKVIVEHDAEAEVKQPAAEMDAVFMDVVEQPGDTVVPTTEADASSSARGATFEEMDFNVTPVRPDPSLPRYVHTVSKVPLRPEGLIPSVLSPLKAQRKRPRSLSSSNSLSAISFTGKRRSLGAQSGDVASTPSHLGTPRPSAEVASSPQRRIRSAAPSPAHSLASHLSTPGQTSFAIDDFGDSTLDGIELPSDELTSDELETSYAAEQEGRGAQDDTLITIGSAMFKTPTVPSQRYSLPPSSVRSNQTGTPHYAMSTKSSNSRRNSMTNPTPSRMTPLAANGPPTISKAKTPTTLLKSKSAAKTPQANRTPLKPMGQGILHGATVHYDIHTTEGMDASGVFVELLTAMGARCVKEWRWNPRSRVANEGASAETPNVGVGITHVVYKDGGKRTLEKVRSAKGQVLCVGVGWVLDCYREGRWLDESAYTVDSSILPRGGSRRRKSMEPRMLVNENGLLSATKENRRFTWADHGGLTDAMKLDLINTPVRGMEEQEPAQSECEEVDDSQVEVDVEDKEDTETTFNSTFDYDSPTAATVGEGGETANVGLLVSAVHEGPEEDSTMISKTPRSLGFSKNRRMSTSTPQSTSLTVDYDPRTAATPLTPYLLAKGKGKEAVQMSAPPKQVNKGIFDHDGDGDDDDEDGAGSGRGRKFQVKMSKKNSNKGPAVNGRRKTLGANLNLGLGSRFKPVVGSPLRKE</sequence>
<feature type="compositionally biased region" description="Polar residues" evidence="1">
    <location>
        <begin position="511"/>
        <end position="532"/>
    </location>
</feature>
<dbReference type="EMBL" id="AMGY01000006">
    <property type="protein sequence ID" value="EXJ81445.1"/>
    <property type="molecule type" value="Genomic_DNA"/>
</dbReference>
<feature type="compositionally biased region" description="Polar residues" evidence="1">
    <location>
        <begin position="283"/>
        <end position="297"/>
    </location>
</feature>
<dbReference type="OrthoDB" id="2384350at2759"/>
<accession>W9XVS8</accession>
<feature type="region of interest" description="Disordered" evidence="1">
    <location>
        <begin position="1603"/>
        <end position="1638"/>
    </location>
</feature>
<feature type="compositionally biased region" description="Acidic residues" evidence="1">
    <location>
        <begin position="418"/>
        <end position="427"/>
    </location>
</feature>
<gene>
    <name evidence="3" type="ORF">A1O3_07737</name>
</gene>
<dbReference type="GeneID" id="19171833"/>
<feature type="compositionally biased region" description="Low complexity" evidence="1">
    <location>
        <begin position="1"/>
        <end position="11"/>
    </location>
</feature>
<dbReference type="InterPro" id="IPR036420">
    <property type="entry name" value="BRCT_dom_sf"/>
</dbReference>
<feature type="compositionally biased region" description="Basic and acidic residues" evidence="1">
    <location>
        <begin position="495"/>
        <end position="505"/>
    </location>
</feature>